<keyword evidence="1" id="KW-0032">Aminotransferase</keyword>
<keyword evidence="1" id="KW-0808">Transferase</keyword>
<accession>A0A444IU45</accession>
<dbReference type="EC" id="4.1.3.38" evidence="1"/>
<keyword evidence="1" id="KW-0456">Lyase</keyword>
<protein>
    <submittedName>
        <fullName evidence="1">Anthranilate/para-aminobenzoate synthases component I</fullName>
        <ecNumber evidence="1">2.6.1.85</ecNumber>
        <ecNumber evidence="1">4.1.3.38</ecNumber>
    </submittedName>
</protein>
<dbReference type="SUPFAM" id="SSF56322">
    <property type="entry name" value="ADC synthase"/>
    <property type="match status" value="1"/>
</dbReference>
<sequence length="144" mass="16470">MKPLNDTTIRRLTSRLEQEDDFVFLESSRLSEENHRSFLFRNPSAHLCCRPGDSVPNFFEQIDQTRAQGLYLAGWLAYEFGYLLEPCLRRFLPESPVADKPLAMLGVYDPPLIFNHKTELFSNGSGWPSGILKKRRTAPIPAPT</sequence>
<organism evidence="1 2">
    <name type="scientific">Candidatus Electrothrix aarhusensis</name>
    <dbReference type="NCBI Taxonomy" id="1859131"/>
    <lineage>
        <taxon>Bacteria</taxon>
        <taxon>Pseudomonadati</taxon>
        <taxon>Thermodesulfobacteriota</taxon>
        <taxon>Desulfobulbia</taxon>
        <taxon>Desulfobulbales</taxon>
        <taxon>Desulfobulbaceae</taxon>
        <taxon>Candidatus Electrothrix</taxon>
    </lineage>
</organism>
<dbReference type="EC" id="2.6.1.85" evidence="1"/>
<reference evidence="1 2" key="1">
    <citation type="submission" date="2017-01" db="EMBL/GenBank/DDBJ databases">
        <title>The cable genome- insights into the physiology and evolution of filamentous bacteria capable of sulfide oxidation via long distance electron transfer.</title>
        <authorList>
            <person name="Schreiber L."/>
            <person name="Bjerg J.T."/>
            <person name="Boggild A."/>
            <person name="Van De Vossenberg J."/>
            <person name="Meysman F."/>
            <person name="Nielsen L.P."/>
            <person name="Schramm A."/>
            <person name="Kjeldsen K.U."/>
        </authorList>
    </citation>
    <scope>NUCLEOTIDE SEQUENCE [LARGE SCALE GENOMIC DNA]</scope>
    <source>
        <strain evidence="1">MCF</strain>
    </source>
</reference>
<dbReference type="GO" id="GO:0046820">
    <property type="term" value="F:4-amino-4-deoxychorismate synthase activity"/>
    <property type="evidence" value="ECO:0007669"/>
    <property type="project" value="UniProtKB-EC"/>
</dbReference>
<gene>
    <name evidence="1" type="ORF">H206_02132</name>
</gene>
<dbReference type="InterPro" id="IPR005801">
    <property type="entry name" value="ADC_synthase"/>
</dbReference>
<keyword evidence="2" id="KW-1185">Reference proteome</keyword>
<dbReference type="GO" id="GO:0008696">
    <property type="term" value="F:4-amino-4-deoxychorismate lyase activity"/>
    <property type="evidence" value="ECO:0007669"/>
    <property type="project" value="UniProtKB-EC"/>
</dbReference>
<evidence type="ECO:0000313" key="1">
    <source>
        <dbReference type="EMBL" id="RWX44414.1"/>
    </source>
</evidence>
<dbReference type="AlphaFoldDB" id="A0A444IU45"/>
<dbReference type="Proteomes" id="UP000287853">
    <property type="component" value="Unassembled WGS sequence"/>
</dbReference>
<proteinExistence type="predicted"/>
<comment type="caution">
    <text evidence="1">The sequence shown here is derived from an EMBL/GenBank/DDBJ whole genome shotgun (WGS) entry which is preliminary data.</text>
</comment>
<evidence type="ECO:0000313" key="2">
    <source>
        <dbReference type="Proteomes" id="UP000287853"/>
    </source>
</evidence>
<name>A0A444IU45_9BACT</name>
<dbReference type="EMBL" id="MTKO01000095">
    <property type="protein sequence ID" value="RWX44414.1"/>
    <property type="molecule type" value="Genomic_DNA"/>
</dbReference>